<evidence type="ECO:0000313" key="15">
    <source>
        <dbReference type="EMBL" id="KKZ66126.1"/>
    </source>
</evidence>
<dbReference type="InterPro" id="IPR012341">
    <property type="entry name" value="6hp_glycosidase-like_sf"/>
</dbReference>
<dbReference type="GO" id="GO:0000324">
    <property type="term" value="C:fungal-type vacuole"/>
    <property type="evidence" value="ECO:0007669"/>
    <property type="project" value="TreeGrafter"/>
</dbReference>
<feature type="compositionally biased region" description="Polar residues" evidence="12">
    <location>
        <begin position="471"/>
        <end position="506"/>
    </location>
</feature>
<dbReference type="InterPro" id="IPR008928">
    <property type="entry name" value="6-hairpin_glycosidase_sf"/>
</dbReference>
<sequence>MAAFLLRGVWLLSLLWAVLAEPQSPLQTPRATGSLEAWIATESSYALQALLDNIGADGAKVKGAAAGIVVASPSKNEPDYFYTWTRDASLVFKGLVDALIAGNTSLQSKIHAFISAQAHLQTISNPSGSLSAGGLGEPKFAVNMSSFNGDWGRPQRDGPALRATAMISYARWLVANGYSQTVKSIVWPVVQNDLSYVAQFWSFSGFDLWEEVNSMSFFTTAVQHRALVEGARLARQIGRKCPSCESQAPQILCYMQNYWTGTYINSNTDGGRSGKDANSILASIHTFDPEAGCDDLTFQPCSAKSLANHKVVTDAFRSIYALNSGIPPGSAVAVGRYPEDVYFGGNPWYLSTFAAAEQLYDAIYQWKRMGSISITDVSLPFFKDIHSSAVVGTYPSSSATFKSIIRAVRHYADGYLAVAQNYTPESGDLAEQYSRDDGTPLSAADLTWSYASFLTAIARRNSSVPDPWGQTAASSIPRTCQTTSATGPYGTATNTKWPSDLTSIPRTTSHSTAPTKTHTTITSTTTSTSPCVTPGSIQVTFNEVAKTSLGQKIFIIGSVPELGSWDVESAIALSADQYTDDNHLWYLTIKLSAGLSFDYKYIRKEGGESVVWEGDPNRSYTVPRGCNVYTGKREDSWR</sequence>
<dbReference type="GO" id="GO:0004339">
    <property type="term" value="F:glucan 1,4-alpha-glucosidase activity"/>
    <property type="evidence" value="ECO:0007669"/>
    <property type="project" value="UniProtKB-EC"/>
</dbReference>
<evidence type="ECO:0000256" key="9">
    <source>
        <dbReference type="PIRNR" id="PIRNR001031"/>
    </source>
</evidence>
<feature type="compositionally biased region" description="Low complexity" evidence="12">
    <location>
        <begin position="507"/>
        <end position="529"/>
    </location>
</feature>
<dbReference type="InterPro" id="IPR013783">
    <property type="entry name" value="Ig-like_fold"/>
</dbReference>
<dbReference type="CDD" id="cd05811">
    <property type="entry name" value="CBM20_glucoamylase"/>
    <property type="match status" value="1"/>
</dbReference>
<dbReference type="InterPro" id="IPR046966">
    <property type="entry name" value="Glucoamylase_active_site"/>
</dbReference>
<dbReference type="VEuPathDB" id="FungiDB:EMCG_01162"/>
<dbReference type="SMART" id="SM01065">
    <property type="entry name" value="CBM_2"/>
    <property type="match status" value="1"/>
</dbReference>
<keyword evidence="4 9" id="KW-0378">Hydrolase</keyword>
<keyword evidence="5" id="KW-0325">Glycoprotein</keyword>
<comment type="similarity">
    <text evidence="2 9">Belongs to the glycosyl hydrolase 15 family.</text>
</comment>
<evidence type="ECO:0000256" key="1">
    <source>
        <dbReference type="ARBA" id="ARBA00001863"/>
    </source>
</evidence>
<dbReference type="FunFam" id="1.50.10.10:FF:000018">
    <property type="entry name" value="Glucoamylase"/>
    <property type="match status" value="1"/>
</dbReference>
<evidence type="ECO:0000256" key="7">
    <source>
        <dbReference type="ARBA" id="ARBA00023295"/>
    </source>
</evidence>
<evidence type="ECO:0000256" key="2">
    <source>
        <dbReference type="ARBA" id="ARBA00006188"/>
    </source>
</evidence>
<feature type="active site" description="Proton acceptor" evidence="10">
    <location>
        <position position="207"/>
    </location>
</feature>
<evidence type="ECO:0000259" key="14">
    <source>
        <dbReference type="PROSITE" id="PS51166"/>
    </source>
</evidence>
<evidence type="ECO:0000256" key="4">
    <source>
        <dbReference type="ARBA" id="ARBA00022801"/>
    </source>
</evidence>
<evidence type="ECO:0000256" key="10">
    <source>
        <dbReference type="PIRSR" id="PIRSR001031-1"/>
    </source>
</evidence>
<evidence type="ECO:0000256" key="12">
    <source>
        <dbReference type="SAM" id="MobiDB-lite"/>
    </source>
</evidence>
<dbReference type="PANTHER" id="PTHR31616">
    <property type="entry name" value="TREHALASE"/>
    <property type="match status" value="1"/>
</dbReference>
<dbReference type="GO" id="GO:0000272">
    <property type="term" value="P:polysaccharide catabolic process"/>
    <property type="evidence" value="ECO:0007669"/>
    <property type="project" value="UniProtKB-KW"/>
</dbReference>
<dbReference type="Gene3D" id="2.60.40.10">
    <property type="entry name" value="Immunoglobulins"/>
    <property type="match status" value="1"/>
</dbReference>
<dbReference type="Pfam" id="PF00686">
    <property type="entry name" value="CBM_20"/>
    <property type="match status" value="1"/>
</dbReference>
<comment type="catalytic activity">
    <reaction evidence="1 9">
        <text>Hydrolysis of terminal (1-&gt;4)-linked alpha-D-glucose residues successively from non-reducing ends of the chains with release of beta-D-glucose.</text>
        <dbReference type="EC" id="3.2.1.3"/>
    </reaction>
</comment>
<feature type="active site" description="Proton donor" evidence="10">
    <location>
        <position position="210"/>
    </location>
</feature>
<dbReference type="OrthoDB" id="6123450at2759"/>
<feature type="binding site" evidence="11">
    <location>
        <position position="151"/>
    </location>
    <ligand>
        <name>substrate</name>
    </ligand>
</feature>
<dbReference type="Gene3D" id="1.50.10.10">
    <property type="match status" value="1"/>
</dbReference>
<gene>
    <name evidence="15" type="ORF">EMCG_01162</name>
</gene>
<keyword evidence="6 9" id="KW-0119">Carbohydrate metabolism</keyword>
<dbReference type="PANTHER" id="PTHR31616:SF12">
    <property type="entry name" value="GLUCOAMYLASE"/>
    <property type="match status" value="1"/>
</dbReference>
<evidence type="ECO:0000256" key="3">
    <source>
        <dbReference type="ARBA" id="ARBA00022729"/>
    </source>
</evidence>
<dbReference type="SUPFAM" id="SSF48208">
    <property type="entry name" value="Six-hairpin glycosidases"/>
    <property type="match status" value="1"/>
</dbReference>
<evidence type="ECO:0000256" key="8">
    <source>
        <dbReference type="ARBA" id="ARBA00023326"/>
    </source>
</evidence>
<keyword evidence="7 9" id="KW-0326">Glycosidase</keyword>
<dbReference type="Pfam" id="PF00723">
    <property type="entry name" value="Glyco_hydro_15"/>
    <property type="match status" value="1"/>
</dbReference>
<keyword evidence="8 9" id="KW-0624">Polysaccharide degradation</keyword>
<evidence type="ECO:0000256" key="11">
    <source>
        <dbReference type="PIRSR" id="PIRSR001031-2"/>
    </source>
</evidence>
<name>A0A0G2JAQ2_9EURO</name>
<dbReference type="SUPFAM" id="SSF49452">
    <property type="entry name" value="Starch-binding domain-like"/>
    <property type="match status" value="1"/>
</dbReference>
<evidence type="ECO:0000256" key="5">
    <source>
        <dbReference type="ARBA" id="ARBA00023180"/>
    </source>
</evidence>
<evidence type="ECO:0000256" key="13">
    <source>
        <dbReference type="SAM" id="SignalP"/>
    </source>
</evidence>
<dbReference type="GO" id="GO:2001070">
    <property type="term" value="F:starch binding"/>
    <property type="evidence" value="ECO:0007669"/>
    <property type="project" value="InterPro"/>
</dbReference>
<reference evidence="16" key="1">
    <citation type="journal article" date="2015" name="PLoS Genet.">
        <title>The dynamic genome and transcriptome of the human fungal pathogen Blastomyces and close relative Emmonsia.</title>
        <authorList>
            <person name="Munoz J.F."/>
            <person name="Gauthier G.M."/>
            <person name="Desjardins C.A."/>
            <person name="Gallo J.E."/>
            <person name="Holder J."/>
            <person name="Sullivan T.D."/>
            <person name="Marty A.J."/>
            <person name="Carmen J.C."/>
            <person name="Chen Z."/>
            <person name="Ding L."/>
            <person name="Gujja S."/>
            <person name="Magrini V."/>
            <person name="Misas E."/>
            <person name="Mitreva M."/>
            <person name="Priest M."/>
            <person name="Saif S."/>
            <person name="Whiston E.A."/>
            <person name="Young S."/>
            <person name="Zeng Q."/>
            <person name="Goldman W.E."/>
            <person name="Mardis E.R."/>
            <person name="Taylor J.W."/>
            <person name="McEwen J.G."/>
            <person name="Clay O.K."/>
            <person name="Klein B.S."/>
            <person name="Cuomo C.A."/>
        </authorList>
    </citation>
    <scope>NUCLEOTIDE SEQUENCE [LARGE SCALE GENOMIC DNA]</scope>
    <source>
        <strain evidence="16">UAMH 3008</strain>
    </source>
</reference>
<dbReference type="InterPro" id="IPR008291">
    <property type="entry name" value="Glucoamylase_SBD"/>
</dbReference>
<dbReference type="InterPro" id="IPR013784">
    <property type="entry name" value="Carb-bd-like_fold"/>
</dbReference>
<feature type="region of interest" description="Disordered" evidence="12">
    <location>
        <begin position="466"/>
        <end position="529"/>
    </location>
</feature>
<keyword evidence="3 13" id="KW-0732">Signal</keyword>
<evidence type="ECO:0000256" key="6">
    <source>
        <dbReference type="ARBA" id="ARBA00023277"/>
    </source>
</evidence>
<proteinExistence type="inferred from homology"/>
<protein>
    <recommendedName>
        <fullName evidence="9">Glucoamylase</fullName>
        <ecNumber evidence="9">3.2.1.3</ecNumber>
    </recommendedName>
    <alternativeName>
        <fullName evidence="9">1,4-alpha-D-glucan glucohydrolase</fullName>
    </alternativeName>
    <alternativeName>
        <fullName evidence="9">Glucan 1,4-alpha-glucosidase</fullName>
    </alternativeName>
</protein>
<dbReference type="PIRSF" id="PIRSF001031">
    <property type="entry name" value="Glu-a-glcsd_SBD"/>
    <property type="match status" value="1"/>
</dbReference>
<organism evidence="15 16">
    <name type="scientific">[Emmonsia] crescens</name>
    <dbReference type="NCBI Taxonomy" id="73230"/>
    <lineage>
        <taxon>Eukaryota</taxon>
        <taxon>Fungi</taxon>
        <taxon>Dikarya</taxon>
        <taxon>Ascomycota</taxon>
        <taxon>Pezizomycotina</taxon>
        <taxon>Eurotiomycetes</taxon>
        <taxon>Eurotiomycetidae</taxon>
        <taxon>Onygenales</taxon>
        <taxon>Ajellomycetaceae</taxon>
        <taxon>Emergomyces</taxon>
    </lineage>
</organism>
<feature type="domain" description="CBM20" evidence="14">
    <location>
        <begin position="531"/>
        <end position="638"/>
    </location>
</feature>
<dbReference type="InterPro" id="IPR011613">
    <property type="entry name" value="GH15-like"/>
</dbReference>
<dbReference type="PROSITE" id="PS00820">
    <property type="entry name" value="GLUCOAMYLASE"/>
    <property type="match status" value="1"/>
</dbReference>
<feature type="chain" id="PRO_5002545922" description="Glucoamylase" evidence="13">
    <location>
        <begin position="21"/>
        <end position="638"/>
    </location>
</feature>
<feature type="signal peptide" evidence="13">
    <location>
        <begin position="1"/>
        <end position="20"/>
    </location>
</feature>
<comment type="caution">
    <text evidence="15">The sequence shown here is derived from an EMBL/GenBank/DDBJ whole genome shotgun (WGS) entry which is preliminary data.</text>
</comment>
<dbReference type="PROSITE" id="PS51166">
    <property type="entry name" value="CBM20"/>
    <property type="match status" value="1"/>
</dbReference>
<accession>A0A0G2JAQ2</accession>
<dbReference type="InterPro" id="IPR034836">
    <property type="entry name" value="CBM20_glucoamylase"/>
</dbReference>
<dbReference type="Proteomes" id="UP000034164">
    <property type="component" value="Unassembled WGS sequence"/>
</dbReference>
<dbReference type="FunFam" id="2.60.40.10:FF:000552">
    <property type="entry name" value="Related to glucoamylase"/>
    <property type="match status" value="1"/>
</dbReference>
<dbReference type="AlphaFoldDB" id="A0A0G2JAQ2"/>
<dbReference type="InterPro" id="IPR000165">
    <property type="entry name" value="Glucoamylase"/>
</dbReference>
<evidence type="ECO:0000313" key="16">
    <source>
        <dbReference type="Proteomes" id="UP000034164"/>
    </source>
</evidence>
<dbReference type="PRINTS" id="PR00736">
    <property type="entry name" value="GLHYDRLASE15"/>
</dbReference>
<dbReference type="InterPro" id="IPR002044">
    <property type="entry name" value="CBM20"/>
</dbReference>
<dbReference type="EMBL" id="LCZI01000524">
    <property type="protein sequence ID" value="KKZ66126.1"/>
    <property type="molecule type" value="Genomic_DNA"/>
</dbReference>
<dbReference type="EC" id="3.2.1.3" evidence="9"/>